<reference evidence="7 8" key="1">
    <citation type="submission" date="2015-07" db="EMBL/GenBank/DDBJ databases">
        <title>Genome analysis of myxobacterium Chondromyces crocatus Cm c5 reveals a high potential for natural compound synthesis and the genetic basis for the loss of fruiting body formation.</title>
        <authorList>
            <person name="Zaburannyi N."/>
            <person name="Bunk B."/>
            <person name="Maier J."/>
            <person name="Overmann J."/>
            <person name="Mueller R."/>
        </authorList>
    </citation>
    <scope>NUCLEOTIDE SEQUENCE [LARGE SCALE GENOMIC DNA]</scope>
    <source>
        <strain evidence="7 8">Cm c5</strain>
    </source>
</reference>
<evidence type="ECO:0000256" key="1">
    <source>
        <dbReference type="ARBA" id="ARBA00005417"/>
    </source>
</evidence>
<accession>A0A0K1EG67</accession>
<evidence type="ECO:0000313" key="8">
    <source>
        <dbReference type="Proteomes" id="UP000067626"/>
    </source>
</evidence>
<dbReference type="SMART" id="SM00382">
    <property type="entry name" value="AAA"/>
    <property type="match status" value="1"/>
</dbReference>
<dbReference type="PANTHER" id="PTHR43335:SF4">
    <property type="entry name" value="ABC TRANSPORTER, ATP-BINDING PROTEIN"/>
    <property type="match status" value="1"/>
</dbReference>
<comment type="similarity">
    <text evidence="1">Belongs to the ABC transporter superfamily.</text>
</comment>
<name>A0A0K1EG67_CHOCO</name>
<dbReference type="InterPro" id="IPR003593">
    <property type="entry name" value="AAA+_ATPase"/>
</dbReference>
<keyword evidence="4" id="KW-0067">ATP-binding</keyword>
<sequence>MISRALRCKGPLALRAAGSVCGPPECHPNLDGALVIEIRDLYKYYGDRRAVGPLSFTIEAGEIVGLLGLNGAGKTTTLRILACDLLPSSGTVLVDGLDVVDHPHEVRSRIGYLPDRPPLYDEMTVRAFLSFAARLRGMEASAAERRVPEVLEMTELSRVADDPITSLSHGYKQRVGIAQAIIHKPRLLVLDEPISGLDPVQIVEMRSLLRNLKGEHTILLSSHILSEISETCDRILVIRDGAIGAQGTPDELSTKLLEGVRFEITVIGEASGGGSAAEILRSIEGVLAVESTSSNEPGDAQAFRIEASKDVRASLVSTLVGKGLGVLELRRSERELETVFLRLSSGEGGAEGGGASPLKKKKAAGAKAVVASKDEGEST</sequence>
<evidence type="ECO:0000256" key="2">
    <source>
        <dbReference type="ARBA" id="ARBA00022448"/>
    </source>
</evidence>
<dbReference type="Pfam" id="PF00005">
    <property type="entry name" value="ABC_tran"/>
    <property type="match status" value="1"/>
</dbReference>
<evidence type="ECO:0000313" key="7">
    <source>
        <dbReference type="EMBL" id="AKT39844.1"/>
    </source>
</evidence>
<dbReference type="KEGG" id="ccro:CMC5_039950"/>
<proteinExistence type="inferred from homology"/>
<evidence type="ECO:0000256" key="3">
    <source>
        <dbReference type="ARBA" id="ARBA00022741"/>
    </source>
</evidence>
<dbReference type="AlphaFoldDB" id="A0A0K1EG67"/>
<dbReference type="GO" id="GO:0016887">
    <property type="term" value="F:ATP hydrolysis activity"/>
    <property type="evidence" value="ECO:0007669"/>
    <property type="project" value="InterPro"/>
</dbReference>
<keyword evidence="3" id="KW-0547">Nucleotide-binding</keyword>
<dbReference type="STRING" id="52.CMC5_039950"/>
<dbReference type="CDD" id="cd03230">
    <property type="entry name" value="ABC_DR_subfamily_A"/>
    <property type="match status" value="1"/>
</dbReference>
<evidence type="ECO:0000256" key="4">
    <source>
        <dbReference type="ARBA" id="ARBA00022840"/>
    </source>
</evidence>
<gene>
    <name evidence="7" type="ORF">CMC5_039950</name>
</gene>
<dbReference type="PROSITE" id="PS50893">
    <property type="entry name" value="ABC_TRANSPORTER_2"/>
    <property type="match status" value="1"/>
</dbReference>
<dbReference type="Proteomes" id="UP000067626">
    <property type="component" value="Chromosome"/>
</dbReference>
<dbReference type="InterPro" id="IPR027417">
    <property type="entry name" value="P-loop_NTPase"/>
</dbReference>
<feature type="compositionally biased region" description="Gly residues" evidence="5">
    <location>
        <begin position="346"/>
        <end position="355"/>
    </location>
</feature>
<organism evidence="7 8">
    <name type="scientific">Chondromyces crocatus</name>
    <dbReference type="NCBI Taxonomy" id="52"/>
    <lineage>
        <taxon>Bacteria</taxon>
        <taxon>Pseudomonadati</taxon>
        <taxon>Myxococcota</taxon>
        <taxon>Polyangia</taxon>
        <taxon>Polyangiales</taxon>
        <taxon>Polyangiaceae</taxon>
        <taxon>Chondromyces</taxon>
    </lineage>
</organism>
<dbReference type="Gene3D" id="3.40.50.300">
    <property type="entry name" value="P-loop containing nucleotide triphosphate hydrolases"/>
    <property type="match status" value="1"/>
</dbReference>
<keyword evidence="8" id="KW-1185">Reference proteome</keyword>
<keyword evidence="2" id="KW-0813">Transport</keyword>
<dbReference type="GO" id="GO:0005524">
    <property type="term" value="F:ATP binding"/>
    <property type="evidence" value="ECO:0007669"/>
    <property type="project" value="UniProtKB-KW"/>
</dbReference>
<feature type="region of interest" description="Disordered" evidence="5">
    <location>
        <begin position="343"/>
        <end position="379"/>
    </location>
</feature>
<feature type="domain" description="ABC transporter" evidence="6">
    <location>
        <begin position="36"/>
        <end position="265"/>
    </location>
</feature>
<dbReference type="PANTHER" id="PTHR43335">
    <property type="entry name" value="ABC TRANSPORTER, ATP-BINDING PROTEIN"/>
    <property type="match status" value="1"/>
</dbReference>
<dbReference type="InterPro" id="IPR003439">
    <property type="entry name" value="ABC_transporter-like_ATP-bd"/>
</dbReference>
<dbReference type="EMBL" id="CP012159">
    <property type="protein sequence ID" value="AKT39844.1"/>
    <property type="molecule type" value="Genomic_DNA"/>
</dbReference>
<evidence type="ECO:0000259" key="6">
    <source>
        <dbReference type="PROSITE" id="PS50893"/>
    </source>
</evidence>
<protein>
    <submittedName>
        <fullName evidence="7">Multidrug ABC transporter ATPase</fullName>
    </submittedName>
</protein>
<evidence type="ECO:0000256" key="5">
    <source>
        <dbReference type="SAM" id="MobiDB-lite"/>
    </source>
</evidence>
<dbReference type="SUPFAM" id="SSF52540">
    <property type="entry name" value="P-loop containing nucleoside triphosphate hydrolases"/>
    <property type="match status" value="1"/>
</dbReference>